<evidence type="ECO:0000256" key="1">
    <source>
        <dbReference type="ARBA" id="ARBA00009865"/>
    </source>
</evidence>
<evidence type="ECO:0000256" key="8">
    <source>
        <dbReference type="PIRSR" id="PIRSR606710-1"/>
    </source>
</evidence>
<feature type="site" description="Important for catalytic activity, responsible for pKa modulation of the active site Glu and correct orientation of both the proton donor and substrate" evidence="9">
    <location>
        <position position="147"/>
    </location>
</feature>
<evidence type="ECO:0000256" key="9">
    <source>
        <dbReference type="PIRSR" id="PIRSR606710-2"/>
    </source>
</evidence>
<keyword evidence="5" id="KW-1015">Disulfide bond</keyword>
<accession>A0A4R0N2V0</accession>
<dbReference type="EMBL" id="SJSK01000001">
    <property type="protein sequence ID" value="TCC94045.1"/>
    <property type="molecule type" value="Genomic_DNA"/>
</dbReference>
<reference evidence="11 12" key="1">
    <citation type="submission" date="2019-02" db="EMBL/GenBank/DDBJ databases">
        <title>Pedobacter sp. RP-1-13 sp. nov., isolated from Arctic soil.</title>
        <authorList>
            <person name="Dahal R.H."/>
        </authorList>
    </citation>
    <scope>NUCLEOTIDE SEQUENCE [LARGE SCALE GENOMIC DNA]</scope>
    <source>
        <strain evidence="11 12">RP-1-13</strain>
    </source>
</reference>
<keyword evidence="7" id="KW-0326">Glycosidase</keyword>
<dbReference type="PROSITE" id="PS50022">
    <property type="entry name" value="FA58C_3"/>
    <property type="match status" value="1"/>
</dbReference>
<keyword evidence="2" id="KW-0858">Xylan degradation</keyword>
<keyword evidence="3" id="KW-0732">Signal</keyword>
<dbReference type="SUPFAM" id="SSF49899">
    <property type="entry name" value="Concanavalin A-like lectins/glucanases"/>
    <property type="match status" value="1"/>
</dbReference>
<dbReference type="InterPro" id="IPR013320">
    <property type="entry name" value="ConA-like_dom_sf"/>
</dbReference>
<dbReference type="Pfam" id="PF13385">
    <property type="entry name" value="Laminin_G_3"/>
    <property type="match status" value="1"/>
</dbReference>
<evidence type="ECO:0000256" key="7">
    <source>
        <dbReference type="ARBA" id="ARBA00023295"/>
    </source>
</evidence>
<keyword evidence="12" id="KW-1185">Reference proteome</keyword>
<dbReference type="InterPro" id="IPR052176">
    <property type="entry name" value="Glycosyl_Hydrlase_43_Enz"/>
</dbReference>
<proteinExistence type="inferred from homology"/>
<organism evidence="11 12">
    <name type="scientific">Pedobacter frigiditerrae</name>
    <dbReference type="NCBI Taxonomy" id="2530452"/>
    <lineage>
        <taxon>Bacteria</taxon>
        <taxon>Pseudomonadati</taxon>
        <taxon>Bacteroidota</taxon>
        <taxon>Sphingobacteriia</taxon>
        <taxon>Sphingobacteriales</taxon>
        <taxon>Sphingobacteriaceae</taxon>
        <taxon>Pedobacter</taxon>
    </lineage>
</organism>
<evidence type="ECO:0000256" key="4">
    <source>
        <dbReference type="ARBA" id="ARBA00022801"/>
    </source>
</evidence>
<feature type="domain" description="F5/8 type C" evidence="10">
    <location>
        <begin position="322"/>
        <end position="458"/>
    </location>
</feature>
<evidence type="ECO:0000256" key="6">
    <source>
        <dbReference type="ARBA" id="ARBA00023277"/>
    </source>
</evidence>
<keyword evidence="4 11" id="KW-0378">Hydrolase</keyword>
<dbReference type="RefSeq" id="WP_131551908.1">
    <property type="nucleotide sequence ID" value="NZ_SJSK01000001.1"/>
</dbReference>
<dbReference type="AlphaFoldDB" id="A0A4R0N2V0"/>
<dbReference type="InterPro" id="IPR006558">
    <property type="entry name" value="LamG-like"/>
</dbReference>
<evidence type="ECO:0000256" key="2">
    <source>
        <dbReference type="ARBA" id="ARBA00022651"/>
    </source>
</evidence>
<dbReference type="GO" id="GO:0004553">
    <property type="term" value="F:hydrolase activity, hydrolyzing O-glycosyl compounds"/>
    <property type="evidence" value="ECO:0007669"/>
    <property type="project" value="InterPro"/>
</dbReference>
<evidence type="ECO:0000259" key="10">
    <source>
        <dbReference type="PROSITE" id="PS50022"/>
    </source>
</evidence>
<sequence>MKFLFFSLVSLISFTLHLKAQNHQLPGKGNPIIPGYFADPTVKKFGDTYYIYATTDGNGGGFGPSQVWMSKDFVNWSLQDMNWPTTHYYWAPDVTRGNDGKYYIYYCQPVEIFGAVGDTPVGPWTSLLPEGKPIVPNFLVPNVITLDGQTFRDDDGKFYMYWGTWGIYPNHGCGVGLMNPDMKSFAKLAQIPNTVAKDFFEAPFMFKRNGIYYLTYSSGRCEDGSYRVQYVMSKTGPMGPFVFGKNNPVLSTNADGTVHGPGHQSVLQEGDNFYMVYHRHNNPNSGGGFHRQLVADKMEFDAEGNIVKINPTHEAIGYLAKNSNPHANLAFNAKVKASSFYSADFKPSFAVDDNNGTLWKPKNNTSVSWLELDLGSVKNVKSIHTQFEYATWYYQYIIHYSIDGKIWQVYADQTKNTKHGSPVIDFGNVKARYLKLTITDTEYPGLNKAVWNMKVFDNDEYRPNAITTTKKLADHHSYKPQGLILDLNAKSLKIGSSVSEWKNVGKLKGSFSSEQSQAPVVEIIGGKKALVFSGKSSLKSSFKAPGSLNGNSSFSAAMWVYNPEIADEEPIISWTQRGGVDLTNVTLGYGRHKNWGAAAHWGWADMPYGKLPEAGKWHHIALVFDGTMERLYVDGVLDREERKMLFVNRLSEIFIGTTTDRNAYFSGALAALKLYDIPLTGNEVKKMAAENSDSEAVFYFETSPLDYGKLKNWKNEGFATGNLTPAQNSPFVEDIQGKIALNLNEKGKITFDKAVPSTLNGTKPYTIIAQVFAETASQYLAMAWPQASNKLSKTLKIKGTGKWQHMLSTFDGRLHKTYINGVLSSKNEIEFSKSKENEFTIYANGDKTALASLIVYNYAYTSIVALEAYKSWLNTKQNTLTAATFDQLPKAISPNMIAMSAADVKLAGSSIHYYFMAKDGLNNSGWLNSKKYINFGLNADQSYAYGVKARDNYGNVTLPSAYTDVSTNMSQFTIFKDGLVANHDFQKDGMIASQWDGFIGSADKASTIDGVLTLASTNTKWDSATPLGPYLYKTITGNFVVEVTIADLSGWKDRKTNGANDMGLMVRGTDGKGLLQSSVMLGWGIGNLVTNMSGRGRVQTNNGTAFNFNRYLQIERNGNLFSLRASADGKDWKDLPGSPILRADMDKKAVQVGMFQATYGEQSGYGSFSNFNIIKQK</sequence>
<name>A0A4R0N2V0_9SPHI</name>
<dbReference type="CDD" id="cd18608">
    <property type="entry name" value="GH43_F5-8_typeC-like"/>
    <property type="match status" value="1"/>
</dbReference>
<evidence type="ECO:0000256" key="5">
    <source>
        <dbReference type="ARBA" id="ARBA00023157"/>
    </source>
</evidence>
<comment type="similarity">
    <text evidence="1">Belongs to the glycosyl hydrolase 43 family.</text>
</comment>
<dbReference type="InterPro" id="IPR000421">
    <property type="entry name" value="FA58C"/>
</dbReference>
<feature type="active site" description="Proton donor" evidence="8">
    <location>
        <position position="201"/>
    </location>
</feature>
<dbReference type="Pfam" id="PF04616">
    <property type="entry name" value="Glyco_hydro_43"/>
    <property type="match status" value="1"/>
</dbReference>
<dbReference type="SUPFAM" id="SSF49785">
    <property type="entry name" value="Galactose-binding domain-like"/>
    <property type="match status" value="1"/>
</dbReference>
<dbReference type="PANTHER" id="PTHR43772:SF2">
    <property type="entry name" value="PUTATIVE (AFU_ORTHOLOGUE AFUA_2G04480)-RELATED"/>
    <property type="match status" value="1"/>
</dbReference>
<dbReference type="Proteomes" id="UP000292884">
    <property type="component" value="Unassembled WGS sequence"/>
</dbReference>
<keyword evidence="6" id="KW-0119">Carbohydrate metabolism</keyword>
<dbReference type="Pfam" id="PF00754">
    <property type="entry name" value="F5_F8_type_C"/>
    <property type="match status" value="1"/>
</dbReference>
<dbReference type="PANTHER" id="PTHR43772">
    <property type="entry name" value="ENDO-1,4-BETA-XYLANASE"/>
    <property type="match status" value="1"/>
</dbReference>
<dbReference type="GO" id="GO:0045493">
    <property type="term" value="P:xylan catabolic process"/>
    <property type="evidence" value="ECO:0007669"/>
    <property type="project" value="UniProtKB-KW"/>
</dbReference>
<protein>
    <submittedName>
        <fullName evidence="11">Glycoside hydrolase family 43</fullName>
    </submittedName>
</protein>
<dbReference type="OrthoDB" id="9803461at2"/>
<feature type="active site" description="Proton acceptor" evidence="8">
    <location>
        <position position="39"/>
    </location>
</feature>
<evidence type="ECO:0000313" key="12">
    <source>
        <dbReference type="Proteomes" id="UP000292884"/>
    </source>
</evidence>
<comment type="caution">
    <text evidence="11">The sequence shown here is derived from an EMBL/GenBank/DDBJ whole genome shotgun (WGS) entry which is preliminary data.</text>
</comment>
<dbReference type="SUPFAM" id="SSF75005">
    <property type="entry name" value="Arabinanase/levansucrase/invertase"/>
    <property type="match status" value="1"/>
</dbReference>
<dbReference type="Gene3D" id="2.60.120.200">
    <property type="match status" value="2"/>
</dbReference>
<dbReference type="InterPro" id="IPR008979">
    <property type="entry name" value="Galactose-bd-like_sf"/>
</dbReference>
<evidence type="ECO:0000256" key="3">
    <source>
        <dbReference type="ARBA" id="ARBA00022729"/>
    </source>
</evidence>
<dbReference type="InterPro" id="IPR006710">
    <property type="entry name" value="Glyco_hydro_43"/>
</dbReference>
<gene>
    <name evidence="11" type="ORF">EZ428_04525</name>
</gene>
<evidence type="ECO:0000313" key="11">
    <source>
        <dbReference type="EMBL" id="TCC94045.1"/>
    </source>
</evidence>
<dbReference type="SMART" id="SM00560">
    <property type="entry name" value="LamGL"/>
    <property type="match status" value="1"/>
</dbReference>
<dbReference type="Gene3D" id="2.60.120.260">
    <property type="entry name" value="Galactose-binding domain-like"/>
    <property type="match status" value="1"/>
</dbReference>
<dbReference type="Gene3D" id="2.115.10.20">
    <property type="entry name" value="Glycosyl hydrolase domain, family 43"/>
    <property type="match status" value="1"/>
</dbReference>
<keyword evidence="2" id="KW-0624">Polysaccharide degradation</keyword>
<dbReference type="InterPro" id="IPR023296">
    <property type="entry name" value="Glyco_hydro_beta-prop_sf"/>
</dbReference>